<name>A0ACD5TBB3_AVESA</name>
<accession>A0ACD5TBB3</accession>
<reference evidence="1" key="2">
    <citation type="submission" date="2025-09" db="UniProtKB">
        <authorList>
            <consortium name="EnsemblPlants"/>
        </authorList>
    </citation>
    <scope>IDENTIFICATION</scope>
</reference>
<organism evidence="1 2">
    <name type="scientific">Avena sativa</name>
    <name type="common">Oat</name>
    <dbReference type="NCBI Taxonomy" id="4498"/>
    <lineage>
        <taxon>Eukaryota</taxon>
        <taxon>Viridiplantae</taxon>
        <taxon>Streptophyta</taxon>
        <taxon>Embryophyta</taxon>
        <taxon>Tracheophyta</taxon>
        <taxon>Spermatophyta</taxon>
        <taxon>Magnoliopsida</taxon>
        <taxon>Liliopsida</taxon>
        <taxon>Poales</taxon>
        <taxon>Poaceae</taxon>
        <taxon>BOP clade</taxon>
        <taxon>Pooideae</taxon>
        <taxon>Poodae</taxon>
        <taxon>Poeae</taxon>
        <taxon>Poeae Chloroplast Group 1 (Aveneae type)</taxon>
        <taxon>Aveninae</taxon>
        <taxon>Avena</taxon>
    </lineage>
</organism>
<proteinExistence type="predicted"/>
<dbReference type="EnsemblPlants" id="AVESA.00010b.r2.1AG0023860.2">
    <property type="protein sequence ID" value="AVESA.00010b.r2.1AG0023860.2.CDS"/>
    <property type="gene ID" value="AVESA.00010b.r2.1AG0023860"/>
</dbReference>
<evidence type="ECO:0000313" key="1">
    <source>
        <dbReference type="EnsemblPlants" id="AVESA.00010b.r2.1AG0023860.2.CDS"/>
    </source>
</evidence>
<evidence type="ECO:0000313" key="2">
    <source>
        <dbReference type="Proteomes" id="UP001732700"/>
    </source>
</evidence>
<sequence length="487" mass="54559">MVLQDTIHHIHSLLPVQDAARVACVSREFLRSWRCYSKLILTKRTLGLTGDKSEGSEIRYINKIDKILNTCPSNGMKVKTLRIDLHDCESLGASYLDRWLRIAVKSSINELSLSLPDSVKKKYCFPYSVLFDETTSSLQSIYLSECIFEPIETVGCFGNLKSLDLYYVHITEKGLELLLSKSCILERLQIYSSSEIICLKIPCTLQKLKFLIIKSCKKIRVVEISAPNLSTFDYNGAPLEIRIRDPSQLKDVYLSSFDPSRILSYVRGKLPSIARNVERLTLLSCGENVNTPMLPDKLLHLKSLEIKLGRSEESPMYDIFSVVSFLDASPALESFILHAERDAIICDCVAGDDLYLRGASAYKHDRLRRVKITGFHSAKSLIKLVIHILDSAPSLEALTLDTTGGYGQKASNASECAASRGRSGKCSFLSERDIKDASIAVESVGRYIAGRVPSAVEFQVLEPCRRCHTGNQSVDEDWWDFLKQHAG</sequence>
<keyword evidence="2" id="KW-1185">Reference proteome</keyword>
<reference evidence="1" key="1">
    <citation type="submission" date="2021-05" db="EMBL/GenBank/DDBJ databases">
        <authorList>
            <person name="Scholz U."/>
            <person name="Mascher M."/>
            <person name="Fiebig A."/>
        </authorList>
    </citation>
    <scope>NUCLEOTIDE SEQUENCE [LARGE SCALE GENOMIC DNA]</scope>
</reference>
<dbReference type="Proteomes" id="UP001732700">
    <property type="component" value="Chromosome 1A"/>
</dbReference>
<protein>
    <submittedName>
        <fullName evidence="1">Uncharacterized protein</fullName>
    </submittedName>
</protein>